<sequence>MNRQELFGMIERMKPVNLSLYYPDGDSDVFWTQASLSELLKEDICEIRAEAQRLDGQPIPELTDTLFSIYARTGSRLEYERIYFERRRRLNTYVFMTLLEPDHVRLLENLENTLWSICEEYTWCLPAHLPSDHNAENINQFIDLFSSETAFTLSEISLLLGERLPQLLRFRIRHEVERRIFRPFIECGPYEWETARHNWSAVCAGSIGAAALLMLDDPAVLTDILLKTEQSMSYYLEGFGDDGACLEGLSYWNYGFGYFTYYSDLLRVRSEGKVDWFATDKVRSIAQFQQKIFIGGNFVANFSDSEPQIHIHMGLSHYLADTYPEVECPPAVLRAPYAKDHCSRWAPAFRNLIWRRTGDEKQDQDWGAASYYLPDAGWLVSRYQSGGSSFGFAAKGGHNAEPHNHNDLGQFILLGEGEIYAADLGSGEYTAEYFGAGRYQYDCNGSQGHSVPIIDGQYQQAGKEHSATVLYASTASVRDELTLELFQAYEVEELQSLVRSMVWYKEQRPRLELTDEYRFNGELVSWTERFVTWRRPKILRTGVVLLPGTEVGGVEVIYDAQIVEPEITAREYRDHFGRETAWYTLDFHLLQPRAVGKLAFTFQFI</sequence>
<gene>
    <name evidence="1" type="ORF">BSK52_02735</name>
</gene>
<dbReference type="PANTHER" id="PTHR38045">
    <property type="entry name" value="CHROMOSOME 1, WHOLE GENOME SHOTGUN SEQUENCE"/>
    <property type="match status" value="1"/>
</dbReference>
<comment type="caution">
    <text evidence="1">The sequence shown here is derived from an EMBL/GenBank/DDBJ whole genome shotgun (WGS) entry which is preliminary data.</text>
</comment>
<dbReference type="AlphaFoldDB" id="A0A1R0Y8Q7"/>
<protein>
    <recommendedName>
        <fullName evidence="3">Heparinase</fullName>
    </recommendedName>
</protein>
<proteinExistence type="predicted"/>
<organism evidence="1 2">
    <name type="scientific">Paenibacillus odorifer</name>
    <dbReference type="NCBI Taxonomy" id="189426"/>
    <lineage>
        <taxon>Bacteria</taxon>
        <taxon>Bacillati</taxon>
        <taxon>Bacillota</taxon>
        <taxon>Bacilli</taxon>
        <taxon>Bacillales</taxon>
        <taxon>Paenibacillaceae</taxon>
        <taxon>Paenibacillus</taxon>
    </lineage>
</organism>
<evidence type="ECO:0000313" key="2">
    <source>
        <dbReference type="Proteomes" id="UP000187439"/>
    </source>
</evidence>
<dbReference type="PANTHER" id="PTHR38045:SF1">
    <property type="entry name" value="HEPARINASE II_III-LIKE PROTEIN"/>
    <property type="match status" value="1"/>
</dbReference>
<dbReference type="OrthoDB" id="9793856at2"/>
<dbReference type="Gene3D" id="2.70.98.70">
    <property type="match status" value="1"/>
</dbReference>
<accession>A0A1R0Y8Q7</accession>
<reference evidence="1 2" key="1">
    <citation type="submission" date="2016-10" db="EMBL/GenBank/DDBJ databases">
        <title>Paenibacillus species isolates.</title>
        <authorList>
            <person name="Beno S.M."/>
        </authorList>
    </citation>
    <scope>NUCLEOTIDE SEQUENCE [LARGE SCALE GENOMIC DNA]</scope>
    <source>
        <strain evidence="1 2">FSL H7-0710</strain>
    </source>
</reference>
<evidence type="ECO:0000313" key="1">
    <source>
        <dbReference type="EMBL" id="OMD43721.1"/>
    </source>
</evidence>
<dbReference type="SUPFAM" id="SSF48230">
    <property type="entry name" value="Chondroitin AC/alginate lyase"/>
    <property type="match status" value="1"/>
</dbReference>
<name>A0A1R0Y8Q7_9BACL</name>
<evidence type="ECO:0008006" key="3">
    <source>
        <dbReference type="Google" id="ProtNLM"/>
    </source>
</evidence>
<dbReference type="EMBL" id="MPTC01000002">
    <property type="protein sequence ID" value="OMD43721.1"/>
    <property type="molecule type" value="Genomic_DNA"/>
</dbReference>
<dbReference type="RefSeq" id="WP_076117425.1">
    <property type="nucleotide sequence ID" value="NZ_MPTC01000002.1"/>
</dbReference>
<dbReference type="Gene3D" id="1.50.10.100">
    <property type="entry name" value="Chondroitin AC/alginate lyase"/>
    <property type="match status" value="1"/>
</dbReference>
<dbReference type="Proteomes" id="UP000187439">
    <property type="component" value="Unassembled WGS sequence"/>
</dbReference>
<dbReference type="InterPro" id="IPR008929">
    <property type="entry name" value="Chondroitin_lyas"/>
</dbReference>